<keyword evidence="2" id="KW-0813">Transport</keyword>
<dbReference type="AlphaFoldDB" id="A0A939LUW0"/>
<proteinExistence type="predicted"/>
<sequence length="408" mass="41280">MSRFGLFVVSRAVSWVGNALTMVTLPVLVYQRTGDPLITGLLAAFEGLPYLVLGLPAGALVDRWGARRTMLTTTALSAVAMASIPVADRLGVLSTTQLLLVALATSSCFVFFDAGSFGAVPALVGRGGIGPAMAKLSGVSTVIGLAGPAAAGVLLVVLAPVTLIAVDAATYVLSLLLLLPVRWNEARSSSGRGPLADIAEGLRYLWQQDVIRVLTLIGTAGSLAGGAVTGLLIVLASQRYGLGPGEAALGLLYAAGPAGALLATVATPRLQRRLRIGTLSLGAWAVACVALLALSLPSTWWLAAALLVCWQLAATVAILHAIIVRQTITPMPLQSRVNTTARMIAWGGQPLGAAAGGAVAATAGLTTALVLAALCCGVAVVGGATAGLRRAPRLDALHTDDDGSPPAA</sequence>
<evidence type="ECO:0000256" key="4">
    <source>
        <dbReference type="ARBA" id="ARBA00022692"/>
    </source>
</evidence>
<dbReference type="SUPFAM" id="SSF103473">
    <property type="entry name" value="MFS general substrate transporter"/>
    <property type="match status" value="1"/>
</dbReference>
<evidence type="ECO:0000256" key="5">
    <source>
        <dbReference type="ARBA" id="ARBA00022989"/>
    </source>
</evidence>
<feature type="transmembrane region" description="Helical" evidence="7">
    <location>
        <begin position="12"/>
        <end position="31"/>
    </location>
</feature>
<feature type="transmembrane region" description="Helical" evidence="7">
    <location>
        <begin position="274"/>
        <end position="294"/>
    </location>
</feature>
<feature type="transmembrane region" description="Helical" evidence="7">
    <location>
        <begin position="300"/>
        <end position="323"/>
    </location>
</feature>
<evidence type="ECO:0000256" key="3">
    <source>
        <dbReference type="ARBA" id="ARBA00022475"/>
    </source>
</evidence>
<name>A0A939LUW0_9CELL</name>
<feature type="transmembrane region" description="Helical" evidence="7">
    <location>
        <begin position="99"/>
        <end position="124"/>
    </location>
</feature>
<evidence type="ECO:0000256" key="1">
    <source>
        <dbReference type="ARBA" id="ARBA00004651"/>
    </source>
</evidence>
<dbReference type="InterPro" id="IPR036259">
    <property type="entry name" value="MFS_trans_sf"/>
</dbReference>
<feature type="transmembrane region" description="Helical" evidence="7">
    <location>
        <begin position="369"/>
        <end position="388"/>
    </location>
</feature>
<feature type="transmembrane region" description="Helical" evidence="7">
    <location>
        <begin position="213"/>
        <end position="235"/>
    </location>
</feature>
<accession>A0A939LUW0</accession>
<protein>
    <submittedName>
        <fullName evidence="8">MFS transporter</fullName>
    </submittedName>
</protein>
<reference evidence="8" key="1">
    <citation type="submission" date="2021-03" db="EMBL/GenBank/DDBJ databases">
        <title>Actinotalea soli sp. nov., isolated from soil.</title>
        <authorList>
            <person name="Ping W."/>
            <person name="Zhang J."/>
        </authorList>
    </citation>
    <scope>NUCLEOTIDE SEQUENCE</scope>
    <source>
        <strain evidence="8">BY-33</strain>
    </source>
</reference>
<feature type="transmembrane region" description="Helical" evidence="7">
    <location>
        <begin position="247"/>
        <end position="267"/>
    </location>
</feature>
<dbReference type="RefSeq" id="WP_208057098.1">
    <property type="nucleotide sequence ID" value="NZ_JAGEMK010000012.1"/>
</dbReference>
<evidence type="ECO:0000256" key="2">
    <source>
        <dbReference type="ARBA" id="ARBA00022448"/>
    </source>
</evidence>
<dbReference type="InterPro" id="IPR010290">
    <property type="entry name" value="TM_effector"/>
</dbReference>
<comment type="caution">
    <text evidence="8">The sequence shown here is derived from an EMBL/GenBank/DDBJ whole genome shotgun (WGS) entry which is preliminary data.</text>
</comment>
<keyword evidence="9" id="KW-1185">Reference proteome</keyword>
<dbReference type="PANTHER" id="PTHR23513:SF6">
    <property type="entry name" value="MAJOR FACILITATOR SUPERFAMILY ASSOCIATED DOMAIN-CONTAINING PROTEIN"/>
    <property type="match status" value="1"/>
</dbReference>
<dbReference type="Gene3D" id="1.20.1250.20">
    <property type="entry name" value="MFS general substrate transporter like domains"/>
    <property type="match status" value="1"/>
</dbReference>
<organism evidence="8 9">
    <name type="scientific">Actinotalea soli</name>
    <dbReference type="NCBI Taxonomy" id="2819234"/>
    <lineage>
        <taxon>Bacteria</taxon>
        <taxon>Bacillati</taxon>
        <taxon>Actinomycetota</taxon>
        <taxon>Actinomycetes</taxon>
        <taxon>Micrococcales</taxon>
        <taxon>Cellulomonadaceae</taxon>
        <taxon>Actinotalea</taxon>
    </lineage>
</organism>
<evidence type="ECO:0000313" key="8">
    <source>
        <dbReference type="EMBL" id="MBO1753410.1"/>
    </source>
</evidence>
<dbReference type="GO" id="GO:0005886">
    <property type="term" value="C:plasma membrane"/>
    <property type="evidence" value="ECO:0007669"/>
    <property type="project" value="UniProtKB-SubCell"/>
</dbReference>
<evidence type="ECO:0000256" key="7">
    <source>
        <dbReference type="SAM" id="Phobius"/>
    </source>
</evidence>
<dbReference type="CDD" id="cd06173">
    <property type="entry name" value="MFS_MefA_like"/>
    <property type="match status" value="1"/>
</dbReference>
<dbReference type="Proteomes" id="UP000664209">
    <property type="component" value="Unassembled WGS sequence"/>
</dbReference>
<keyword evidence="6 7" id="KW-0472">Membrane</keyword>
<evidence type="ECO:0000313" key="9">
    <source>
        <dbReference type="Proteomes" id="UP000664209"/>
    </source>
</evidence>
<comment type="subcellular location">
    <subcellularLocation>
        <location evidence="1">Cell membrane</location>
        <topology evidence="1">Multi-pass membrane protein</topology>
    </subcellularLocation>
</comment>
<dbReference type="EMBL" id="JAGEMK010000012">
    <property type="protein sequence ID" value="MBO1753410.1"/>
    <property type="molecule type" value="Genomic_DNA"/>
</dbReference>
<keyword evidence="3" id="KW-1003">Cell membrane</keyword>
<evidence type="ECO:0000256" key="6">
    <source>
        <dbReference type="ARBA" id="ARBA00023136"/>
    </source>
</evidence>
<keyword evidence="4 7" id="KW-0812">Transmembrane</keyword>
<feature type="transmembrane region" description="Helical" evidence="7">
    <location>
        <begin position="344"/>
        <end position="363"/>
    </location>
</feature>
<dbReference type="PANTHER" id="PTHR23513">
    <property type="entry name" value="INTEGRAL MEMBRANE EFFLUX PROTEIN-RELATED"/>
    <property type="match status" value="1"/>
</dbReference>
<gene>
    <name evidence="8" type="ORF">J4G33_16505</name>
</gene>
<feature type="transmembrane region" description="Helical" evidence="7">
    <location>
        <begin position="37"/>
        <end position="57"/>
    </location>
</feature>
<keyword evidence="5 7" id="KW-1133">Transmembrane helix</keyword>
<feature type="transmembrane region" description="Helical" evidence="7">
    <location>
        <begin position="136"/>
        <end position="158"/>
    </location>
</feature>
<dbReference type="Pfam" id="PF05977">
    <property type="entry name" value="MFS_3"/>
    <property type="match status" value="1"/>
</dbReference>